<feature type="compositionally biased region" description="Acidic residues" evidence="1">
    <location>
        <begin position="238"/>
        <end position="254"/>
    </location>
</feature>
<evidence type="ECO:0000313" key="6">
    <source>
        <dbReference type="Proteomes" id="UP000250235"/>
    </source>
</evidence>
<feature type="domain" description="DUF7356" evidence="4">
    <location>
        <begin position="68"/>
        <end position="170"/>
    </location>
</feature>
<reference evidence="5 6" key="1">
    <citation type="journal article" date="2015" name="Proc. Natl. Acad. Sci. U.S.A.">
        <title>The resurrection genome of Boea hygrometrica: A blueprint for survival of dehydration.</title>
        <authorList>
            <person name="Xiao L."/>
            <person name="Yang G."/>
            <person name="Zhang L."/>
            <person name="Yang X."/>
            <person name="Zhao S."/>
            <person name="Ji Z."/>
            <person name="Zhou Q."/>
            <person name="Hu M."/>
            <person name="Wang Y."/>
            <person name="Chen M."/>
            <person name="Xu Y."/>
            <person name="Jin H."/>
            <person name="Xiao X."/>
            <person name="Hu G."/>
            <person name="Bao F."/>
            <person name="Hu Y."/>
            <person name="Wan P."/>
            <person name="Li L."/>
            <person name="Deng X."/>
            <person name="Kuang T."/>
            <person name="Xiang C."/>
            <person name="Zhu J.K."/>
            <person name="Oliver M.J."/>
            <person name="He Y."/>
        </authorList>
    </citation>
    <scope>NUCLEOTIDE SEQUENCE [LARGE SCALE GENOMIC DNA]</scope>
    <source>
        <strain evidence="6">cv. XS01</strain>
    </source>
</reference>
<dbReference type="AlphaFoldDB" id="A0A2Z7CNL5"/>
<keyword evidence="2" id="KW-0472">Membrane</keyword>
<dbReference type="PANTHER" id="PTHR34200">
    <property type="entry name" value="DENTIN SIALOPHOSPHOPROTEIN-LIKE ISOFORM X1"/>
    <property type="match status" value="1"/>
</dbReference>
<evidence type="ECO:0000256" key="3">
    <source>
        <dbReference type="SAM" id="SignalP"/>
    </source>
</evidence>
<feature type="chain" id="PRO_5016428681" description="DUF7356 domain-containing protein" evidence="3">
    <location>
        <begin position="23"/>
        <end position="254"/>
    </location>
</feature>
<sequence>MRILEVALAVIYLTCVVVPCHSDGSFLYFFRKLEQDADESKLNAQVSPSPSPVPVENRDSGNAQSPMNSPKKETCDLVADKCRVMESHVSACVPFDGNVSRANYLLVMNEGESSHRVSITIFPANISVEDNTDIPGHQSKKVKLPSTMGSGYSSILLSSENGNCTIHLGVSLPKSFYMNYVTPVNGTYLFFVTAFFLGGTLICCKFSRKGRHLSGVKYKELEMGEQQPNSTFTIETREDWDEEWGDDDWDEQKR</sequence>
<feature type="signal peptide" evidence="3">
    <location>
        <begin position="1"/>
        <end position="22"/>
    </location>
</feature>
<feature type="transmembrane region" description="Helical" evidence="2">
    <location>
        <begin position="188"/>
        <end position="207"/>
    </location>
</feature>
<feature type="region of interest" description="Disordered" evidence="1">
    <location>
        <begin position="41"/>
        <end position="72"/>
    </location>
</feature>
<feature type="region of interest" description="Disordered" evidence="1">
    <location>
        <begin position="227"/>
        <end position="254"/>
    </location>
</feature>
<keyword evidence="2" id="KW-0812">Transmembrane</keyword>
<dbReference type="InterPro" id="IPR055780">
    <property type="entry name" value="DUF7356"/>
</dbReference>
<keyword evidence="2" id="KW-1133">Transmembrane helix</keyword>
<keyword evidence="6" id="KW-1185">Reference proteome</keyword>
<dbReference type="OrthoDB" id="785602at2759"/>
<dbReference type="Proteomes" id="UP000250235">
    <property type="component" value="Unassembled WGS sequence"/>
</dbReference>
<dbReference type="Pfam" id="PF24053">
    <property type="entry name" value="DUF7356"/>
    <property type="match status" value="1"/>
</dbReference>
<keyword evidence="3" id="KW-0732">Signal</keyword>
<evidence type="ECO:0000313" key="5">
    <source>
        <dbReference type="EMBL" id="KZV48682.1"/>
    </source>
</evidence>
<evidence type="ECO:0000256" key="1">
    <source>
        <dbReference type="SAM" id="MobiDB-lite"/>
    </source>
</evidence>
<gene>
    <name evidence="5" type="ORF">F511_26130</name>
</gene>
<organism evidence="5 6">
    <name type="scientific">Dorcoceras hygrometricum</name>
    <dbReference type="NCBI Taxonomy" id="472368"/>
    <lineage>
        <taxon>Eukaryota</taxon>
        <taxon>Viridiplantae</taxon>
        <taxon>Streptophyta</taxon>
        <taxon>Embryophyta</taxon>
        <taxon>Tracheophyta</taxon>
        <taxon>Spermatophyta</taxon>
        <taxon>Magnoliopsida</taxon>
        <taxon>eudicotyledons</taxon>
        <taxon>Gunneridae</taxon>
        <taxon>Pentapetalae</taxon>
        <taxon>asterids</taxon>
        <taxon>lamiids</taxon>
        <taxon>Lamiales</taxon>
        <taxon>Gesneriaceae</taxon>
        <taxon>Didymocarpoideae</taxon>
        <taxon>Trichosporeae</taxon>
        <taxon>Loxocarpinae</taxon>
        <taxon>Dorcoceras</taxon>
    </lineage>
</organism>
<protein>
    <recommendedName>
        <fullName evidence="4">DUF7356 domain-containing protein</fullName>
    </recommendedName>
</protein>
<evidence type="ECO:0000259" key="4">
    <source>
        <dbReference type="Pfam" id="PF24053"/>
    </source>
</evidence>
<dbReference type="PANTHER" id="PTHR34200:SF9">
    <property type="match status" value="1"/>
</dbReference>
<evidence type="ECO:0000256" key="2">
    <source>
        <dbReference type="SAM" id="Phobius"/>
    </source>
</evidence>
<proteinExistence type="predicted"/>
<name>A0A2Z7CNL5_9LAMI</name>
<accession>A0A2Z7CNL5</accession>
<dbReference type="EMBL" id="KQ993828">
    <property type="protein sequence ID" value="KZV48682.1"/>
    <property type="molecule type" value="Genomic_DNA"/>
</dbReference>